<keyword evidence="5 10" id="KW-0547">Nucleotide-binding</keyword>
<dbReference type="SUPFAM" id="SSF52540">
    <property type="entry name" value="P-loop containing nucleoside triphosphate hydrolases"/>
    <property type="match status" value="1"/>
</dbReference>
<evidence type="ECO:0000313" key="14">
    <source>
        <dbReference type="Proteomes" id="UP000305109"/>
    </source>
</evidence>
<keyword evidence="8 10" id="KW-0694">RNA-binding</keyword>
<name>A0ABY2RG47_9NOCA</name>
<comment type="similarity">
    <text evidence="10">Belongs to the TRAFAC class YlqF/YawG GTPase family. RsgA subfamily.</text>
</comment>
<dbReference type="Gene3D" id="1.10.40.50">
    <property type="entry name" value="Probable gtpase engc, domain 3"/>
    <property type="match status" value="1"/>
</dbReference>
<comment type="subcellular location">
    <subcellularLocation>
        <location evidence="10">Cytoplasm</location>
    </subcellularLocation>
</comment>
<dbReference type="Gene3D" id="3.40.50.300">
    <property type="entry name" value="P-loop containing nucleotide triphosphate hydrolases"/>
    <property type="match status" value="1"/>
</dbReference>
<sequence>MFNPHHLVRFGWNESVSHAFSTLELDLYEPGRVVRVDRGECDVVTASGQIRARTGAQSVCTGDWVTVGGSVVVDVLPRRSAIVRASASIRSESQVLAANVDTVVIAAALDTDVDLGRIERFLALAWESGATPMVALTKADAALDVSRTLADVGAIAPGATVLAVSARTGDGLDVLIAAVDGTVALVGQSGAGKSTLANALLGEDLFATGEVRHGDHKGRHVTAHRELVPLPGGGTLIDTPGLRGVGLWDAADGIGRAFSEIDALAEQCRFGDCNHDAEPGCAVRDAVEREELPQRRLDSYRKLQRENEWMAARTDARLQAERTRQVKVQSRWLKERYRNR</sequence>
<dbReference type="EC" id="3.6.1.-" evidence="10"/>
<evidence type="ECO:0000313" key="13">
    <source>
        <dbReference type="EMBL" id="TJZ75919.1"/>
    </source>
</evidence>
<organism evidence="13 14">
    <name type="scientific">Rhodococcus oryzae</name>
    <dbReference type="NCBI Taxonomy" id="2571143"/>
    <lineage>
        <taxon>Bacteria</taxon>
        <taxon>Bacillati</taxon>
        <taxon>Actinomycetota</taxon>
        <taxon>Actinomycetes</taxon>
        <taxon>Mycobacteriales</taxon>
        <taxon>Nocardiaceae</taxon>
        <taxon>Rhodococcus</taxon>
    </lineage>
</organism>
<dbReference type="InterPro" id="IPR030378">
    <property type="entry name" value="G_CP_dom"/>
</dbReference>
<evidence type="ECO:0000256" key="3">
    <source>
        <dbReference type="ARBA" id="ARBA00022723"/>
    </source>
</evidence>
<evidence type="ECO:0000256" key="6">
    <source>
        <dbReference type="ARBA" id="ARBA00022801"/>
    </source>
</evidence>
<proteinExistence type="inferred from homology"/>
<comment type="cofactor">
    <cofactor evidence="10">
        <name>Zn(2+)</name>
        <dbReference type="ChEBI" id="CHEBI:29105"/>
    </cofactor>
    <text evidence="10">Binds 1 zinc ion per subunit.</text>
</comment>
<keyword evidence="6 10" id="KW-0378">Hydrolase</keyword>
<feature type="binding site" evidence="10">
    <location>
        <begin position="187"/>
        <end position="195"/>
    </location>
    <ligand>
        <name>GTP</name>
        <dbReference type="ChEBI" id="CHEBI:37565"/>
    </ligand>
</feature>
<dbReference type="CDD" id="cd01854">
    <property type="entry name" value="YjeQ_EngC"/>
    <property type="match status" value="1"/>
</dbReference>
<comment type="subunit">
    <text evidence="10">Monomer. Associates with 30S ribosomal subunit, binds 16S rRNA.</text>
</comment>
<evidence type="ECO:0000256" key="2">
    <source>
        <dbReference type="ARBA" id="ARBA00022517"/>
    </source>
</evidence>
<dbReference type="InterPro" id="IPR004881">
    <property type="entry name" value="Ribosome_biogen_GTPase_RsgA"/>
</dbReference>
<dbReference type="PROSITE" id="PS51721">
    <property type="entry name" value="G_CP"/>
    <property type="match status" value="1"/>
</dbReference>
<keyword evidence="3 10" id="KW-0479">Metal-binding</keyword>
<feature type="binding site" evidence="10">
    <location>
        <position position="281"/>
    </location>
    <ligand>
        <name>Zn(2+)</name>
        <dbReference type="ChEBI" id="CHEBI:29105"/>
    </ligand>
</feature>
<feature type="binding site" evidence="10">
    <location>
        <begin position="137"/>
        <end position="140"/>
    </location>
    <ligand>
        <name>GTP</name>
        <dbReference type="ChEBI" id="CHEBI:37565"/>
    </ligand>
</feature>
<evidence type="ECO:0000259" key="11">
    <source>
        <dbReference type="PROSITE" id="PS50936"/>
    </source>
</evidence>
<dbReference type="HAMAP" id="MF_01820">
    <property type="entry name" value="GTPase_RsgA"/>
    <property type="match status" value="1"/>
</dbReference>
<evidence type="ECO:0000256" key="7">
    <source>
        <dbReference type="ARBA" id="ARBA00022833"/>
    </source>
</evidence>
<dbReference type="EMBL" id="SUMD01000009">
    <property type="protein sequence ID" value="TJZ75919.1"/>
    <property type="molecule type" value="Genomic_DNA"/>
</dbReference>
<evidence type="ECO:0000256" key="1">
    <source>
        <dbReference type="ARBA" id="ARBA00022490"/>
    </source>
</evidence>
<feature type="binding site" evidence="10">
    <location>
        <position position="268"/>
    </location>
    <ligand>
        <name>Zn(2+)</name>
        <dbReference type="ChEBI" id="CHEBI:29105"/>
    </ligand>
</feature>
<dbReference type="RefSeq" id="WP_136911069.1">
    <property type="nucleotide sequence ID" value="NZ_SUMD01000009.1"/>
</dbReference>
<keyword evidence="14" id="KW-1185">Reference proteome</keyword>
<evidence type="ECO:0000256" key="4">
    <source>
        <dbReference type="ARBA" id="ARBA00022730"/>
    </source>
</evidence>
<feature type="domain" description="EngC GTPase" evidence="11">
    <location>
        <begin position="98"/>
        <end position="243"/>
    </location>
</feature>
<dbReference type="PANTHER" id="PTHR32120:SF10">
    <property type="entry name" value="SMALL RIBOSOMAL SUBUNIT BIOGENESIS GTPASE RSGA"/>
    <property type="match status" value="1"/>
</dbReference>
<gene>
    <name evidence="10 13" type="primary">rsgA</name>
    <name evidence="13" type="ORF">FCG67_17985</name>
</gene>
<dbReference type="PROSITE" id="PS50936">
    <property type="entry name" value="ENGC_GTPASE"/>
    <property type="match status" value="1"/>
</dbReference>
<dbReference type="NCBIfam" id="TIGR00157">
    <property type="entry name" value="ribosome small subunit-dependent GTPase A"/>
    <property type="match status" value="1"/>
</dbReference>
<dbReference type="PANTHER" id="PTHR32120">
    <property type="entry name" value="SMALL RIBOSOMAL SUBUNIT BIOGENESIS GTPASE RSGA"/>
    <property type="match status" value="1"/>
</dbReference>
<dbReference type="Pfam" id="PF03193">
    <property type="entry name" value="RsgA_GTPase"/>
    <property type="match status" value="1"/>
</dbReference>
<reference evidence="13 14" key="1">
    <citation type="submission" date="2019-04" db="EMBL/GenBank/DDBJ databases">
        <title>Rhodococcus oryzae sp. nov., a novel actinomycete isolated from rhizosphere soil of rice (Oryza sativa L.).</title>
        <authorList>
            <person name="Li C."/>
        </authorList>
    </citation>
    <scope>NUCLEOTIDE SEQUENCE [LARGE SCALE GENOMIC DNA]</scope>
    <source>
        <strain evidence="13 14">NEAU-CX67</strain>
    </source>
</reference>
<keyword evidence="1 10" id="KW-0963">Cytoplasm</keyword>
<feature type="domain" description="CP-type G" evidence="12">
    <location>
        <begin position="89"/>
        <end position="245"/>
    </location>
</feature>
<evidence type="ECO:0000256" key="8">
    <source>
        <dbReference type="ARBA" id="ARBA00022884"/>
    </source>
</evidence>
<keyword evidence="2 10" id="KW-0690">Ribosome biogenesis</keyword>
<keyword evidence="4 10" id="KW-0699">rRNA-binding</keyword>
<comment type="function">
    <text evidence="10">One of several proteins that assist in the late maturation steps of the functional core of the 30S ribosomal subunit. Helps release RbfA from mature subunits. May play a role in the assembly of ribosomal proteins into the subunit. Circularly permuted GTPase that catalyzes slow GTP hydrolysis, GTPase activity is stimulated by the 30S ribosomal subunit.</text>
</comment>
<protein>
    <recommendedName>
        <fullName evidence="10">Small ribosomal subunit biogenesis GTPase RsgA</fullName>
        <ecNumber evidence="10">3.6.1.-</ecNumber>
    </recommendedName>
</protein>
<evidence type="ECO:0000256" key="10">
    <source>
        <dbReference type="HAMAP-Rule" id="MF_01820"/>
    </source>
</evidence>
<dbReference type="Proteomes" id="UP000305109">
    <property type="component" value="Unassembled WGS sequence"/>
</dbReference>
<feature type="binding site" evidence="10">
    <location>
        <position position="275"/>
    </location>
    <ligand>
        <name>Zn(2+)</name>
        <dbReference type="ChEBI" id="CHEBI:29105"/>
    </ligand>
</feature>
<evidence type="ECO:0000256" key="5">
    <source>
        <dbReference type="ARBA" id="ARBA00022741"/>
    </source>
</evidence>
<evidence type="ECO:0000259" key="12">
    <source>
        <dbReference type="PROSITE" id="PS51721"/>
    </source>
</evidence>
<feature type="binding site" evidence="10">
    <location>
        <position position="273"/>
    </location>
    <ligand>
        <name>Zn(2+)</name>
        <dbReference type="ChEBI" id="CHEBI:29105"/>
    </ligand>
</feature>
<keyword evidence="9 10" id="KW-0342">GTP-binding</keyword>
<evidence type="ECO:0000256" key="9">
    <source>
        <dbReference type="ARBA" id="ARBA00023134"/>
    </source>
</evidence>
<dbReference type="InterPro" id="IPR010914">
    <property type="entry name" value="RsgA_GTPase_dom"/>
</dbReference>
<dbReference type="InterPro" id="IPR027417">
    <property type="entry name" value="P-loop_NTPase"/>
</dbReference>
<accession>A0ABY2RG47</accession>
<keyword evidence="7 10" id="KW-0862">Zinc</keyword>
<comment type="caution">
    <text evidence="13">The sequence shown here is derived from an EMBL/GenBank/DDBJ whole genome shotgun (WGS) entry which is preliminary data.</text>
</comment>